<evidence type="ECO:0000256" key="4">
    <source>
        <dbReference type="ARBA" id="ARBA00022475"/>
    </source>
</evidence>
<dbReference type="PANTHER" id="PTHR42718">
    <property type="entry name" value="MAJOR FACILITATOR SUPERFAMILY MULTIDRUG TRANSPORTER MFSC"/>
    <property type="match status" value="1"/>
</dbReference>
<accession>A0A6N4A8R8</accession>
<reference evidence="11 13" key="2">
    <citation type="submission" date="2018-08" db="EMBL/GenBank/DDBJ databases">
        <authorList>
            <person name="Lorentzen P. G. S. M."/>
        </authorList>
    </citation>
    <scope>NUCLEOTIDE SEQUENCE [LARGE SCALE GENOMIC DNA]</scope>
    <source>
        <strain evidence="11 13">CRBO_1381</strain>
    </source>
</reference>
<evidence type="ECO:0000256" key="1">
    <source>
        <dbReference type="ARBA" id="ARBA00004651"/>
    </source>
</evidence>
<feature type="transmembrane region" description="Helical" evidence="8">
    <location>
        <begin position="137"/>
        <end position="157"/>
    </location>
</feature>
<dbReference type="PANTHER" id="PTHR42718:SF9">
    <property type="entry name" value="MAJOR FACILITATOR SUPERFAMILY MULTIDRUG TRANSPORTER MFSC"/>
    <property type="match status" value="1"/>
</dbReference>
<feature type="transmembrane region" description="Helical" evidence="8">
    <location>
        <begin position="201"/>
        <end position="224"/>
    </location>
</feature>
<dbReference type="AlphaFoldDB" id="A0A6N4A8R8"/>
<feature type="transmembrane region" description="Helical" evidence="8">
    <location>
        <begin position="437"/>
        <end position="455"/>
    </location>
</feature>
<feature type="transmembrane region" description="Helical" evidence="8">
    <location>
        <begin position="301"/>
        <end position="321"/>
    </location>
</feature>
<feature type="transmembrane region" description="Helical" evidence="8">
    <location>
        <begin position="268"/>
        <end position="289"/>
    </location>
</feature>
<evidence type="ECO:0000256" key="8">
    <source>
        <dbReference type="SAM" id="Phobius"/>
    </source>
</evidence>
<protein>
    <submittedName>
        <fullName evidence="10">MFS transporter</fullName>
    </submittedName>
</protein>
<evidence type="ECO:0000256" key="3">
    <source>
        <dbReference type="ARBA" id="ARBA00022448"/>
    </source>
</evidence>
<keyword evidence="7 8" id="KW-0472">Membrane</keyword>
<gene>
    <name evidence="10" type="ORF">ATX59_01475</name>
    <name evidence="11" type="ORF">OENI_0282</name>
</gene>
<reference evidence="10 12" key="1">
    <citation type="journal article" date="2016" name="BMC Genomics">
        <title>Consensus pan-genome assembly of the specialised wine bacterium Oenococcus oeni.</title>
        <authorList>
            <person name="Sternes P.R."/>
            <person name="Borneman A.R."/>
        </authorList>
    </citation>
    <scope>NUCLEOTIDE SEQUENCE [LARGE SCALE GENOMIC DNA]</scope>
    <source>
        <strain evidence="10 12">AWRIB661</strain>
    </source>
</reference>
<dbReference type="InterPro" id="IPR036259">
    <property type="entry name" value="MFS_trans_sf"/>
</dbReference>
<dbReference type="GO" id="GO:0005886">
    <property type="term" value="C:plasma membrane"/>
    <property type="evidence" value="ECO:0007669"/>
    <property type="project" value="UniProtKB-SubCell"/>
</dbReference>
<evidence type="ECO:0000313" key="13">
    <source>
        <dbReference type="Proteomes" id="UP000294726"/>
    </source>
</evidence>
<feature type="transmembrane region" description="Helical" evidence="8">
    <location>
        <begin position="333"/>
        <end position="352"/>
    </location>
</feature>
<name>A0A6N4A8R8_OENOE</name>
<evidence type="ECO:0000313" key="11">
    <source>
        <dbReference type="EMBL" id="VDB97278.1"/>
    </source>
</evidence>
<feature type="transmembrane region" description="Helical" evidence="8">
    <location>
        <begin position="230"/>
        <end position="247"/>
    </location>
</feature>
<comment type="similarity">
    <text evidence="2">Belongs to the major facilitator superfamily. EmrB family.</text>
</comment>
<dbReference type="RefSeq" id="WP_071448842.1">
    <property type="nucleotide sequence ID" value="NZ_LR031358.1"/>
</dbReference>
<feature type="transmembrane region" description="Helical" evidence="8">
    <location>
        <begin position="358"/>
        <end position="376"/>
    </location>
</feature>
<dbReference type="InterPro" id="IPR004638">
    <property type="entry name" value="EmrB-like"/>
</dbReference>
<proteinExistence type="inferred from homology"/>
<dbReference type="Proteomes" id="UP000181728">
    <property type="component" value="Unassembled WGS sequence"/>
</dbReference>
<keyword evidence="3" id="KW-0813">Transport</keyword>
<dbReference type="InterPro" id="IPR011701">
    <property type="entry name" value="MFS"/>
</dbReference>
<dbReference type="NCBIfam" id="TIGR00711">
    <property type="entry name" value="efflux_EmrB"/>
    <property type="match status" value="1"/>
</dbReference>
<evidence type="ECO:0000256" key="2">
    <source>
        <dbReference type="ARBA" id="ARBA00008537"/>
    </source>
</evidence>
<dbReference type="PROSITE" id="PS50850">
    <property type="entry name" value="MFS"/>
    <property type="match status" value="1"/>
</dbReference>
<feature type="transmembrane region" description="Helical" evidence="8">
    <location>
        <begin position="169"/>
        <end position="189"/>
    </location>
</feature>
<dbReference type="EMBL" id="LR031358">
    <property type="protein sequence ID" value="VDB97278.1"/>
    <property type="molecule type" value="Genomic_DNA"/>
</dbReference>
<feature type="transmembrane region" description="Helical" evidence="8">
    <location>
        <begin position="53"/>
        <end position="72"/>
    </location>
</feature>
<feature type="transmembrane region" description="Helical" evidence="8">
    <location>
        <begin position="81"/>
        <end position="99"/>
    </location>
</feature>
<feature type="domain" description="Major facilitator superfamily (MFS) profile" evidence="9">
    <location>
        <begin position="11"/>
        <end position="460"/>
    </location>
</feature>
<evidence type="ECO:0000313" key="10">
    <source>
        <dbReference type="EMBL" id="OIM21901.1"/>
    </source>
</evidence>
<dbReference type="Gene3D" id="1.20.1250.20">
    <property type="entry name" value="MFS general substrate transporter like domains"/>
    <property type="match status" value="1"/>
</dbReference>
<feature type="transmembrane region" description="Helical" evidence="8">
    <location>
        <begin position="12"/>
        <end position="33"/>
    </location>
</feature>
<keyword evidence="5 8" id="KW-0812">Transmembrane</keyword>
<evidence type="ECO:0000256" key="5">
    <source>
        <dbReference type="ARBA" id="ARBA00022692"/>
    </source>
</evidence>
<dbReference type="Proteomes" id="UP000294726">
    <property type="component" value="Chromosome"/>
</dbReference>
<evidence type="ECO:0000259" key="9">
    <source>
        <dbReference type="PROSITE" id="PS50850"/>
    </source>
</evidence>
<organism evidence="10 12">
    <name type="scientific">Oenococcus oeni</name>
    <name type="common">Leuconostoc oenos</name>
    <dbReference type="NCBI Taxonomy" id="1247"/>
    <lineage>
        <taxon>Bacteria</taxon>
        <taxon>Bacillati</taxon>
        <taxon>Bacillota</taxon>
        <taxon>Bacilli</taxon>
        <taxon>Lactobacillales</taxon>
        <taxon>Lactobacillaceae</taxon>
        <taxon>Oenococcus</taxon>
    </lineage>
</organism>
<evidence type="ECO:0000256" key="7">
    <source>
        <dbReference type="ARBA" id="ARBA00023136"/>
    </source>
</evidence>
<dbReference type="EMBL" id="MLOK01000019">
    <property type="protein sequence ID" value="OIM21901.1"/>
    <property type="molecule type" value="Genomic_DNA"/>
</dbReference>
<dbReference type="SUPFAM" id="SSF103473">
    <property type="entry name" value="MFS general substrate transporter"/>
    <property type="match status" value="1"/>
</dbReference>
<dbReference type="Gene3D" id="1.20.1720.10">
    <property type="entry name" value="Multidrug resistance protein D"/>
    <property type="match status" value="1"/>
</dbReference>
<comment type="subcellular location">
    <subcellularLocation>
        <location evidence="1">Cell membrane</location>
        <topology evidence="1">Multi-pass membrane protein</topology>
    </subcellularLocation>
</comment>
<dbReference type="Pfam" id="PF07690">
    <property type="entry name" value="MFS_1"/>
    <property type="match status" value="1"/>
</dbReference>
<evidence type="ECO:0000256" key="6">
    <source>
        <dbReference type="ARBA" id="ARBA00022989"/>
    </source>
</evidence>
<evidence type="ECO:0000313" key="12">
    <source>
        <dbReference type="Proteomes" id="UP000181728"/>
    </source>
</evidence>
<dbReference type="GO" id="GO:0022857">
    <property type="term" value="F:transmembrane transporter activity"/>
    <property type="evidence" value="ECO:0007669"/>
    <property type="project" value="InterPro"/>
</dbReference>
<dbReference type="InterPro" id="IPR020846">
    <property type="entry name" value="MFS_dom"/>
</dbReference>
<keyword evidence="6 8" id="KW-1133">Transmembrane helix</keyword>
<sequence>MQKDNQPVSLQVKLAILGLAGLAFCGVLIETSMNVTFPTLMKQFSVSLNTVQWLTTAYLLLVAATISIAAYIEKRFVFKKIFFWAGLLFIIGVISSALAPNFLVLLIGRLIQALSTGLAIPLLITEIMQQIPQKKQGSYMGIGGMVIALAPSLGPTYGGVITQDLSWRLIFWFVLPAGLIAWLIGLSFIEQKSSPSKIPFAWKQFVSLILALLSITIAVNNAGIYGWTSIKFYGFLLIAVILLIVFIKLSTNSRQALISISLFKKWEFVCPLLIYFLIQFIQLSLTFHLPNYAQLILKKSVMISGIMLLCGSLISAILQPLTGRMLDSFSVKIPLVIGAFFLITSTISFIIFQRYLSVFLIAALYAVYMIGFSFVFNNSLTYALQKLPLKLISDGNAVFNTLQQYAGSLGTSVASALLENGIGTDGKQSSYTDSRHIFILNFISCAIVVILIFSIQRKKNKYN</sequence>
<dbReference type="PRINTS" id="PR01036">
    <property type="entry name" value="TCRTETB"/>
</dbReference>
<keyword evidence="4" id="KW-1003">Cell membrane</keyword>